<dbReference type="InterPro" id="IPR003709">
    <property type="entry name" value="VanY-like_core_dom"/>
</dbReference>
<feature type="compositionally biased region" description="Low complexity" evidence="1">
    <location>
        <begin position="177"/>
        <end position="209"/>
    </location>
</feature>
<name>A0ABP4V6F8_9MICO</name>
<feature type="region of interest" description="Disordered" evidence="1">
    <location>
        <begin position="96"/>
        <end position="131"/>
    </location>
</feature>
<gene>
    <name evidence="3" type="ORF">GCM10009809_13060</name>
</gene>
<feature type="domain" description="D-alanyl-D-alanine carboxypeptidase-like core" evidence="2">
    <location>
        <begin position="395"/>
        <end position="505"/>
    </location>
</feature>
<dbReference type="Proteomes" id="UP001501138">
    <property type="component" value="Unassembled WGS sequence"/>
</dbReference>
<protein>
    <recommendedName>
        <fullName evidence="2">D-alanyl-D-alanine carboxypeptidase-like core domain-containing protein</fullName>
    </recommendedName>
</protein>
<dbReference type="PANTHER" id="PTHR34385:SF1">
    <property type="entry name" value="PEPTIDOGLYCAN L-ALANYL-D-GLUTAMATE ENDOPEPTIDASE CWLK"/>
    <property type="match status" value="1"/>
</dbReference>
<feature type="compositionally biased region" description="Low complexity" evidence="1">
    <location>
        <begin position="222"/>
        <end position="232"/>
    </location>
</feature>
<dbReference type="SUPFAM" id="SSF55166">
    <property type="entry name" value="Hedgehog/DD-peptidase"/>
    <property type="match status" value="1"/>
</dbReference>
<dbReference type="PANTHER" id="PTHR34385">
    <property type="entry name" value="D-ALANYL-D-ALANINE CARBOXYPEPTIDASE"/>
    <property type="match status" value="1"/>
</dbReference>
<dbReference type="Gene3D" id="3.30.1380.10">
    <property type="match status" value="1"/>
</dbReference>
<proteinExistence type="predicted"/>
<keyword evidence="4" id="KW-1185">Reference proteome</keyword>
<evidence type="ECO:0000259" key="2">
    <source>
        <dbReference type="Pfam" id="PF02557"/>
    </source>
</evidence>
<evidence type="ECO:0000313" key="4">
    <source>
        <dbReference type="Proteomes" id="UP001501138"/>
    </source>
</evidence>
<organism evidence="3 4">
    <name type="scientific">Isoptericola hypogeus</name>
    <dbReference type="NCBI Taxonomy" id="300179"/>
    <lineage>
        <taxon>Bacteria</taxon>
        <taxon>Bacillati</taxon>
        <taxon>Actinomycetota</taxon>
        <taxon>Actinomycetes</taxon>
        <taxon>Micrococcales</taxon>
        <taxon>Promicromonosporaceae</taxon>
        <taxon>Isoptericola</taxon>
    </lineage>
</organism>
<evidence type="ECO:0000313" key="3">
    <source>
        <dbReference type="EMBL" id="GAA1718579.1"/>
    </source>
</evidence>
<dbReference type="InterPro" id="IPR052179">
    <property type="entry name" value="DD-CPase-like"/>
</dbReference>
<feature type="region of interest" description="Disordered" evidence="1">
    <location>
        <begin position="176"/>
        <end position="248"/>
    </location>
</feature>
<feature type="compositionally biased region" description="Basic and acidic residues" evidence="1">
    <location>
        <begin position="24"/>
        <end position="39"/>
    </location>
</feature>
<reference evidence="4" key="1">
    <citation type="journal article" date="2019" name="Int. J. Syst. Evol. Microbiol.">
        <title>The Global Catalogue of Microorganisms (GCM) 10K type strain sequencing project: providing services to taxonomists for standard genome sequencing and annotation.</title>
        <authorList>
            <consortium name="The Broad Institute Genomics Platform"/>
            <consortium name="The Broad Institute Genome Sequencing Center for Infectious Disease"/>
            <person name="Wu L."/>
            <person name="Ma J."/>
        </authorList>
    </citation>
    <scope>NUCLEOTIDE SEQUENCE [LARGE SCALE GENOMIC DNA]</scope>
    <source>
        <strain evidence="4">JCM 15589</strain>
    </source>
</reference>
<comment type="caution">
    <text evidence="3">The sequence shown here is derived from an EMBL/GenBank/DDBJ whole genome shotgun (WGS) entry which is preliminary data.</text>
</comment>
<accession>A0ABP4V6F8</accession>
<dbReference type="CDD" id="cd14814">
    <property type="entry name" value="Peptidase_M15"/>
    <property type="match status" value="1"/>
</dbReference>
<feature type="region of interest" description="Disordered" evidence="1">
    <location>
        <begin position="1"/>
        <end position="80"/>
    </location>
</feature>
<feature type="compositionally biased region" description="Basic and acidic residues" evidence="1">
    <location>
        <begin position="210"/>
        <end position="221"/>
    </location>
</feature>
<feature type="compositionally biased region" description="Basic and acidic residues" evidence="1">
    <location>
        <begin position="1"/>
        <end position="14"/>
    </location>
</feature>
<evidence type="ECO:0000256" key="1">
    <source>
        <dbReference type="SAM" id="MobiDB-lite"/>
    </source>
</evidence>
<dbReference type="RefSeq" id="WP_344246823.1">
    <property type="nucleotide sequence ID" value="NZ_BAAAPM010000003.1"/>
</dbReference>
<feature type="compositionally biased region" description="Low complexity" evidence="1">
    <location>
        <begin position="96"/>
        <end position="120"/>
    </location>
</feature>
<dbReference type="EMBL" id="BAAAPM010000003">
    <property type="protein sequence ID" value="GAA1718579.1"/>
    <property type="molecule type" value="Genomic_DNA"/>
</dbReference>
<dbReference type="Pfam" id="PF02557">
    <property type="entry name" value="VanY"/>
    <property type="match status" value="1"/>
</dbReference>
<sequence>MTQHDDLTSPDHDPAAPAGTPHGAADHDGTDRGELRDARPASTPLPRRRDVHRPDAGPRRTSATAGRARRGLRGRRAGVPVALTVMALSTGLATGVSAAAGSSSGDASAAPVPTDTPTTAEGASFVQSQVSTPDAAVSDAQAVLERATSVANDSAALSDEQREKIAKRAERLRGLVADQSTDQTAAQATAQASSGSASAASTITTAASRSADRESLDERKASAAAQGATATTPQEESAEEAPADATATGDNAANTAAAEGTAVDAVAVADEVAVGDAIVHTTLLADQDGALAAADAATGSGAGAGAVAAAPASGQKLAEATKSLTNLLDRSQQATVEIEPAPDVPDTPAEIMRAQVRAARSAASALAKYADDTEGYENGRLSTGDLNELSFAAGEQLRKDAAEQLERLDAAYRAQFGTHLEINDTYRSYESQVAVKASKGYLAAVPGYSNHGWGVAVDLGGGVDIFGTAQYEWLRENAPKFGWDNPGWARADGRKPEAWHWEYSPLT</sequence>
<feature type="compositionally biased region" description="Basic residues" evidence="1">
    <location>
        <begin position="67"/>
        <end position="76"/>
    </location>
</feature>
<dbReference type="InterPro" id="IPR009045">
    <property type="entry name" value="Zn_M74/Hedgehog-like"/>
</dbReference>